<evidence type="ECO:0000313" key="1">
    <source>
        <dbReference type="EMBL" id="KAJ6228971.1"/>
    </source>
</evidence>
<dbReference type="InterPro" id="IPR002110">
    <property type="entry name" value="Ankyrin_rpt"/>
</dbReference>
<reference evidence="1" key="1">
    <citation type="submission" date="2022-08" db="EMBL/GenBank/DDBJ databases">
        <title>Novel sulfate-reducing endosymbionts in the free-living metamonad Anaeramoeba.</title>
        <authorList>
            <person name="Jerlstrom-Hultqvist J."/>
            <person name="Cepicka I."/>
            <person name="Gallot-Lavallee L."/>
            <person name="Salas-Leiva D."/>
            <person name="Curtis B.A."/>
            <person name="Zahonova K."/>
            <person name="Pipaliya S."/>
            <person name="Dacks J."/>
            <person name="Roger A.J."/>
        </authorList>
    </citation>
    <scope>NUCLEOTIDE SEQUENCE</scope>
    <source>
        <strain evidence="1">Schooner1</strain>
    </source>
</reference>
<name>A0ABQ8X8G9_9EUKA</name>
<organism evidence="1 2">
    <name type="scientific">Anaeramoeba flamelloides</name>
    <dbReference type="NCBI Taxonomy" id="1746091"/>
    <lineage>
        <taxon>Eukaryota</taxon>
        <taxon>Metamonada</taxon>
        <taxon>Anaeramoebidae</taxon>
        <taxon>Anaeramoeba</taxon>
    </lineage>
</organism>
<dbReference type="Proteomes" id="UP001150062">
    <property type="component" value="Unassembled WGS sequence"/>
</dbReference>
<comment type="caution">
    <text evidence="1">The sequence shown here is derived from an EMBL/GenBank/DDBJ whole genome shotgun (WGS) entry which is preliminary data.</text>
</comment>
<evidence type="ECO:0000313" key="2">
    <source>
        <dbReference type="Proteomes" id="UP001150062"/>
    </source>
</evidence>
<protein>
    <submittedName>
        <fullName evidence="1">Notch-regulated ankyrin repeat-containing protein</fullName>
    </submittedName>
</protein>
<dbReference type="SUPFAM" id="SSF56112">
    <property type="entry name" value="Protein kinase-like (PK-like)"/>
    <property type="match status" value="1"/>
</dbReference>
<dbReference type="InterPro" id="IPR036770">
    <property type="entry name" value="Ankyrin_rpt-contain_sf"/>
</dbReference>
<dbReference type="EMBL" id="JAOAOG010000325">
    <property type="protein sequence ID" value="KAJ6228971.1"/>
    <property type="molecule type" value="Genomic_DNA"/>
</dbReference>
<dbReference type="InterPro" id="IPR011009">
    <property type="entry name" value="Kinase-like_dom_sf"/>
</dbReference>
<keyword evidence="2" id="KW-1185">Reference proteome</keyword>
<dbReference type="Gene3D" id="1.10.510.10">
    <property type="entry name" value="Transferase(Phosphotransferase) domain 1"/>
    <property type="match status" value="1"/>
</dbReference>
<gene>
    <name evidence="1" type="ORF">M0813_08471</name>
</gene>
<dbReference type="SUPFAM" id="SSF48403">
    <property type="entry name" value="Ankyrin repeat"/>
    <property type="match status" value="1"/>
</dbReference>
<dbReference type="Gene3D" id="1.25.40.20">
    <property type="entry name" value="Ankyrin repeat-containing domain"/>
    <property type="match status" value="1"/>
</dbReference>
<sequence length="809" mass="96827">MEEYLNSIQNLKESIKLENSKNFKKTIQNLKTLYQNNPKFTYLKTKILFLVVEKKNPEMLKQLLELKKCYLYDKKDGDNLLIASIKNKFNEGVQLLLEEEDSISQWVDDKNPILFAIYKNNFRALEIIVRKSKSVMELVNDLLVTHNYAYLKSLFQIKGIYEHTKQDNFTIYHFTDSFRIKRLIQISLGDNWPNYLNAKSRRNRKKMKKYKHYIRGFKKKIPKEEVTKLFNLALTNLFEDQIGNLFKNKIDITTLKDANDNYLIHYSVLEDNYQLTNFLLKNGGIKNPYSNSMRKTALEMANDKNNLSLVSSILLYCENDEGIQKHDSDSDDDNKQNQALRYINKQLFKIKKKNKDDFDELKKKFKTYLSKNLETKFWIDCLKFDQPFSETNEINSIEYFSKINETRFSIQLVELDQRKNHSHKDNFKKNILPKLQFLNNIQTKKNNQIYFPKFYGYFYEHFQKKPNQLFFVFENYKYPKFWKLFHSLSNNNNKINPIIILKIIQTITHALIIIQKQTENENKIQFKFDIKSILIDQKFQIKLSLNTPLHLLTRYNTTKINKKGNIYRLGVLLMELLTNNYSNSNPFNENSNSTIKDKIIKKKTKEMIEQLQLIKSTSMAMEKRDNEEFKSLLGLWEDLREICIKCLKLNLDNDDEVTLDYVSQQISDLEKLNKSLINEKTLVRNFKKLLKNNVFSNNRLQSFNTLNHKLKHKFDTFDFILHEYYNQLQDVNTNSSDNKNNYQWITSQLLKKMYKLHDYNKKNNDTNEKYNKLIQFFTDNNWNFKSNHFSPRIKLHTLISKINDNFFND</sequence>
<proteinExistence type="predicted"/>
<dbReference type="SMART" id="SM00248">
    <property type="entry name" value="ANK"/>
    <property type="match status" value="3"/>
</dbReference>
<accession>A0ABQ8X8G9</accession>